<evidence type="ECO:0000313" key="1">
    <source>
        <dbReference type="EMBL" id="MFD2066987.1"/>
    </source>
</evidence>
<comment type="caution">
    <text evidence="1">The sequence shown here is derived from an EMBL/GenBank/DDBJ whole genome shotgun (WGS) entry which is preliminary data.</text>
</comment>
<dbReference type="RefSeq" id="WP_229963090.1">
    <property type="nucleotide sequence ID" value="NZ_JAJJWI010000050.1"/>
</dbReference>
<evidence type="ECO:0000313" key="2">
    <source>
        <dbReference type="Proteomes" id="UP001597369"/>
    </source>
</evidence>
<keyword evidence="2" id="KW-1185">Reference proteome</keyword>
<accession>A0ABW4WYP4</accession>
<reference evidence="2" key="1">
    <citation type="journal article" date="2019" name="Int. J. Syst. Evol. Microbiol.">
        <title>The Global Catalogue of Microorganisms (GCM) 10K type strain sequencing project: providing services to taxonomists for standard genome sequencing and annotation.</title>
        <authorList>
            <consortium name="The Broad Institute Genomics Platform"/>
            <consortium name="The Broad Institute Genome Sequencing Center for Infectious Disease"/>
            <person name="Wu L."/>
            <person name="Ma J."/>
        </authorList>
    </citation>
    <scope>NUCLEOTIDE SEQUENCE [LARGE SCALE GENOMIC DNA]</scope>
    <source>
        <strain evidence="2">JCM 16545</strain>
    </source>
</reference>
<organism evidence="1 2">
    <name type="scientific">Pontibacter silvestris</name>
    <dbReference type="NCBI Taxonomy" id="2305183"/>
    <lineage>
        <taxon>Bacteria</taxon>
        <taxon>Pseudomonadati</taxon>
        <taxon>Bacteroidota</taxon>
        <taxon>Cytophagia</taxon>
        <taxon>Cytophagales</taxon>
        <taxon>Hymenobacteraceae</taxon>
        <taxon>Pontibacter</taxon>
    </lineage>
</organism>
<dbReference type="EMBL" id="JBHUHV010000026">
    <property type="protein sequence ID" value="MFD2066987.1"/>
    <property type="molecule type" value="Genomic_DNA"/>
</dbReference>
<gene>
    <name evidence="1" type="ORF">ACFSKU_08835</name>
</gene>
<dbReference type="Proteomes" id="UP001597369">
    <property type="component" value="Unassembled WGS sequence"/>
</dbReference>
<proteinExistence type="predicted"/>
<protein>
    <submittedName>
        <fullName evidence="1">Uncharacterized protein</fullName>
    </submittedName>
</protein>
<name>A0ABW4WYP4_9BACT</name>
<sequence length="131" mass="14815">MMMTSFDFQYLQGNGCILHKIEWDVYNKVVFTAAVDEQLGQEELLLTKRRRAKFRARVGTIQINGGALGSLSLKEAAIGLGFRKVGTVGTGSSSQQKRIMCPHCGVIQKLKTEWQTCESCNKKFYLFDDNW</sequence>